<keyword evidence="1" id="KW-1133">Transmembrane helix</keyword>
<dbReference type="STRING" id="1129794.C427_2267"/>
<name>K6ZPR1_9ALTE</name>
<dbReference type="AlphaFoldDB" id="K6ZPR1"/>
<dbReference type="HOGENOM" id="CLU_3255323_0_0_6"/>
<dbReference type="PATRIC" id="fig|1129794.4.peg.2244"/>
<gene>
    <name evidence="2" type="ORF">C427_2267</name>
</gene>
<evidence type="ECO:0000313" key="3">
    <source>
        <dbReference type="Proteomes" id="UP000011864"/>
    </source>
</evidence>
<keyword evidence="3" id="KW-1185">Reference proteome</keyword>
<keyword evidence="1" id="KW-0472">Membrane</keyword>
<evidence type="ECO:0000256" key="1">
    <source>
        <dbReference type="SAM" id="Phobius"/>
    </source>
</evidence>
<dbReference type="EMBL" id="CP003837">
    <property type="protein sequence ID" value="AGH44376.1"/>
    <property type="molecule type" value="Genomic_DNA"/>
</dbReference>
<organism evidence="2 3">
    <name type="scientific">Paraglaciecola psychrophila 170</name>
    <dbReference type="NCBI Taxonomy" id="1129794"/>
    <lineage>
        <taxon>Bacteria</taxon>
        <taxon>Pseudomonadati</taxon>
        <taxon>Pseudomonadota</taxon>
        <taxon>Gammaproteobacteria</taxon>
        <taxon>Alteromonadales</taxon>
        <taxon>Alteromonadaceae</taxon>
        <taxon>Paraglaciecola</taxon>
    </lineage>
</organism>
<dbReference type="Proteomes" id="UP000011864">
    <property type="component" value="Chromosome"/>
</dbReference>
<proteinExistence type="predicted"/>
<dbReference type="KEGG" id="gps:C427_2267"/>
<reference evidence="2 3" key="1">
    <citation type="journal article" date="2013" name="Genome Announc.">
        <title>Complete Genome Sequence of Glaciecola psychrophila Strain 170T.</title>
        <authorList>
            <person name="Yin J."/>
            <person name="Chen J."/>
            <person name="Liu G."/>
            <person name="Yu Y."/>
            <person name="Song L."/>
            <person name="Wang X."/>
            <person name="Qu X."/>
        </authorList>
    </citation>
    <scope>NUCLEOTIDE SEQUENCE [LARGE SCALE GENOMIC DNA]</scope>
    <source>
        <strain evidence="2 3">170</strain>
    </source>
</reference>
<keyword evidence="1" id="KW-0812">Transmembrane</keyword>
<protein>
    <submittedName>
        <fullName evidence="2">Uncharacterized protein</fullName>
    </submittedName>
</protein>
<feature type="transmembrane region" description="Helical" evidence="1">
    <location>
        <begin position="12"/>
        <end position="35"/>
    </location>
</feature>
<evidence type="ECO:0000313" key="2">
    <source>
        <dbReference type="EMBL" id="AGH44376.1"/>
    </source>
</evidence>
<sequence>MKKLKVMLPNPLLYWSVFSRIGLAIGLSMIMWALVLGMTYSS</sequence>
<accession>K6ZPR1</accession>